<dbReference type="FunCoup" id="A0A1Z5TDV6">
    <property type="interactions" value="270"/>
</dbReference>
<feature type="compositionally biased region" description="Basic and acidic residues" evidence="11">
    <location>
        <begin position="129"/>
        <end position="142"/>
    </location>
</feature>
<protein>
    <recommendedName>
        <fullName evidence="1">non-specific serine/threonine protein kinase</fullName>
        <ecNumber evidence="1">2.7.11.1</ecNumber>
    </recommendedName>
</protein>
<evidence type="ECO:0000256" key="6">
    <source>
        <dbReference type="ARBA" id="ARBA00022777"/>
    </source>
</evidence>
<feature type="compositionally biased region" description="Polar residues" evidence="11">
    <location>
        <begin position="1"/>
        <end position="21"/>
    </location>
</feature>
<evidence type="ECO:0000313" key="14">
    <source>
        <dbReference type="Proteomes" id="UP000194280"/>
    </source>
</evidence>
<evidence type="ECO:0000259" key="12">
    <source>
        <dbReference type="PROSITE" id="PS50011"/>
    </source>
</evidence>
<dbReference type="OrthoDB" id="193931at2759"/>
<evidence type="ECO:0000256" key="11">
    <source>
        <dbReference type="SAM" id="MobiDB-lite"/>
    </source>
</evidence>
<name>A0A1Z5TDV6_HORWE</name>
<feature type="compositionally biased region" description="Basic and acidic residues" evidence="11">
    <location>
        <begin position="921"/>
        <end position="945"/>
    </location>
</feature>
<feature type="compositionally biased region" description="Polar residues" evidence="11">
    <location>
        <begin position="92"/>
        <end position="110"/>
    </location>
</feature>
<evidence type="ECO:0000256" key="1">
    <source>
        <dbReference type="ARBA" id="ARBA00012513"/>
    </source>
</evidence>
<feature type="compositionally biased region" description="Basic and acidic residues" evidence="11">
    <location>
        <begin position="617"/>
        <end position="627"/>
    </location>
</feature>
<accession>A0A1Z5TDV6</accession>
<evidence type="ECO:0000256" key="9">
    <source>
        <dbReference type="ARBA" id="ARBA00048679"/>
    </source>
</evidence>
<dbReference type="PROSITE" id="PS50011">
    <property type="entry name" value="PROTEIN_KINASE_DOM"/>
    <property type="match status" value="1"/>
</dbReference>
<dbReference type="Pfam" id="PF00069">
    <property type="entry name" value="Pkinase"/>
    <property type="match status" value="1"/>
</dbReference>
<dbReference type="GO" id="GO:0005524">
    <property type="term" value="F:ATP binding"/>
    <property type="evidence" value="ECO:0007669"/>
    <property type="project" value="UniProtKB-UniRule"/>
</dbReference>
<gene>
    <name evidence="13" type="ORF">BTJ68_06737</name>
</gene>
<feature type="compositionally biased region" description="Polar residues" evidence="11">
    <location>
        <begin position="144"/>
        <end position="155"/>
    </location>
</feature>
<dbReference type="SMART" id="SM00220">
    <property type="entry name" value="S_TKc"/>
    <property type="match status" value="1"/>
</dbReference>
<dbReference type="PANTHER" id="PTHR24346">
    <property type="entry name" value="MAP/MICROTUBULE AFFINITY-REGULATING KINASE"/>
    <property type="match status" value="1"/>
</dbReference>
<keyword evidence="4" id="KW-0808">Transferase</keyword>
<dbReference type="GO" id="GO:0005737">
    <property type="term" value="C:cytoplasm"/>
    <property type="evidence" value="ECO:0007669"/>
    <property type="project" value="TreeGrafter"/>
</dbReference>
<dbReference type="SUPFAM" id="SSF56112">
    <property type="entry name" value="Protein kinase-like (PK-like)"/>
    <property type="match status" value="1"/>
</dbReference>
<comment type="catalytic activity">
    <reaction evidence="8">
        <text>L-threonyl-[protein] + ATP = O-phospho-L-threonyl-[protein] + ADP + H(+)</text>
        <dbReference type="Rhea" id="RHEA:46608"/>
        <dbReference type="Rhea" id="RHEA-COMP:11060"/>
        <dbReference type="Rhea" id="RHEA-COMP:11605"/>
        <dbReference type="ChEBI" id="CHEBI:15378"/>
        <dbReference type="ChEBI" id="CHEBI:30013"/>
        <dbReference type="ChEBI" id="CHEBI:30616"/>
        <dbReference type="ChEBI" id="CHEBI:61977"/>
        <dbReference type="ChEBI" id="CHEBI:456216"/>
        <dbReference type="EC" id="2.7.11.1"/>
    </reaction>
</comment>
<keyword evidence="7 10" id="KW-0067">ATP-binding</keyword>
<dbReference type="GO" id="GO:0004674">
    <property type="term" value="F:protein serine/threonine kinase activity"/>
    <property type="evidence" value="ECO:0007669"/>
    <property type="project" value="UniProtKB-KW"/>
</dbReference>
<feature type="compositionally biased region" description="Basic and acidic residues" evidence="11">
    <location>
        <begin position="1015"/>
        <end position="1024"/>
    </location>
</feature>
<evidence type="ECO:0000256" key="3">
    <source>
        <dbReference type="ARBA" id="ARBA00022553"/>
    </source>
</evidence>
<dbReference type="PROSITE" id="PS00108">
    <property type="entry name" value="PROTEIN_KINASE_ST"/>
    <property type="match status" value="1"/>
</dbReference>
<dbReference type="Gene3D" id="1.10.510.10">
    <property type="entry name" value="Transferase(Phosphotransferase) domain 1"/>
    <property type="match status" value="1"/>
</dbReference>
<dbReference type="PANTHER" id="PTHR24346:SF110">
    <property type="entry name" value="NON-SPECIFIC SERINE_THREONINE PROTEIN KINASE"/>
    <property type="match status" value="1"/>
</dbReference>
<feature type="compositionally biased region" description="Polar residues" evidence="11">
    <location>
        <begin position="779"/>
        <end position="790"/>
    </location>
</feature>
<evidence type="ECO:0000256" key="7">
    <source>
        <dbReference type="ARBA" id="ARBA00022840"/>
    </source>
</evidence>
<feature type="compositionally biased region" description="Basic and acidic residues" evidence="11">
    <location>
        <begin position="200"/>
        <end position="214"/>
    </location>
</feature>
<dbReference type="InterPro" id="IPR000719">
    <property type="entry name" value="Prot_kinase_dom"/>
</dbReference>
<feature type="compositionally biased region" description="Polar residues" evidence="11">
    <location>
        <begin position="840"/>
        <end position="849"/>
    </location>
</feature>
<keyword evidence="14" id="KW-1185">Reference proteome</keyword>
<dbReference type="STRING" id="1157616.A0A1Z5TDV6"/>
<comment type="catalytic activity">
    <reaction evidence="9">
        <text>L-seryl-[protein] + ATP = O-phospho-L-seryl-[protein] + ADP + H(+)</text>
        <dbReference type="Rhea" id="RHEA:17989"/>
        <dbReference type="Rhea" id="RHEA-COMP:9863"/>
        <dbReference type="Rhea" id="RHEA-COMP:11604"/>
        <dbReference type="ChEBI" id="CHEBI:15378"/>
        <dbReference type="ChEBI" id="CHEBI:29999"/>
        <dbReference type="ChEBI" id="CHEBI:30616"/>
        <dbReference type="ChEBI" id="CHEBI:83421"/>
        <dbReference type="ChEBI" id="CHEBI:456216"/>
        <dbReference type="EC" id="2.7.11.1"/>
    </reaction>
</comment>
<reference evidence="13 14" key="1">
    <citation type="submission" date="2017-01" db="EMBL/GenBank/DDBJ databases">
        <title>The recent genome duplication of the halophilic yeast Hortaea werneckii: insights from long-read sequencing.</title>
        <authorList>
            <person name="Sinha S."/>
            <person name="Flibotte S."/>
            <person name="Neira M."/>
            <person name="Lenassi M."/>
            <person name="Gostincar C."/>
            <person name="Stajich J.E."/>
            <person name="Nislow C.E."/>
        </authorList>
    </citation>
    <scope>NUCLEOTIDE SEQUENCE [LARGE SCALE GENOMIC DNA]</scope>
    <source>
        <strain evidence="13 14">EXF-2000</strain>
    </source>
</reference>
<feature type="region of interest" description="Disordered" evidence="11">
    <location>
        <begin position="578"/>
        <end position="1149"/>
    </location>
</feature>
<feature type="compositionally biased region" description="Low complexity" evidence="11">
    <location>
        <begin position="1092"/>
        <end position="1102"/>
    </location>
</feature>
<feature type="compositionally biased region" description="Polar residues" evidence="11">
    <location>
        <begin position="50"/>
        <end position="65"/>
    </location>
</feature>
<sequence>MSSAAVQHSMPQQYDYDQTSQGHDRYPGIATTTLPPSSPPSSRHAGRAGSTGNASLPNSPQQSHFGSTSGSAAMSTSRAQNMAPPPPPEAMASSTYTQFYPDSSTSSMPNQALPIRTGSRGNAAYDGSEADRAGTSDSERRRQYQSAAVPNSSRSQRQRPAPETSRSSNAVGQVPVGTELPRENSAIINRIVVDDPNSDMARESARTAEARPQKAGEGSTAIPGTHMASSGQDVQPQQRSRQEHLRNQSHKKEVKFGDYILGATLGEGEFGKVKIGYKRDSTVQVAIKLIRKESLAGNATRLPKIYREIAILRELQHPNIVRLHEFVETERHMGIILEYASGGELFDFILNQRYLKDPAARRLFAQLVSGVGYLHKKGIVHRDLKLENLLLDRNRNIIITDFGFANTFNPADELGEDVERRIQDKDYVKRERLDQVGPDNHRRGDLMQTSCGSPCYAAPELVVSDGLYTGRKVDVWSCGVILYAMLAGYLPFDDDPANPEGDNINLLYKYIVSTPLTFPEYVTPHARDLLRRILVPDPRRRADLFEVARHSWLSEFSHVVGFIGSSTKSDRDIATSALQQGGAEPALGRSASVREPGSRSPATMAAGGPVKPPPSAHNDEEARARQRDAKRRTVQVEYVAPQGATTRGDAAGFASQAAPVTAGRTKARGDGAGPVEVTPNTSVPRKELPSHAMPPPSRPGKDQIRAASDFNDFGGRPPTSSSRPATGGARLPSRGNSYSQPAVATPTTENAHGRFSQPKPAGYIISSPMPSDRGDDSSRPVSQQNLSYFDNQHHPPQHQQPQQNVHSQQYQSRGHKRSSTLGSIGERLLGRSNSRRSSKVNESTASPVSNEKRDRRHPPVSMRNAMPNSNDNPTPRPSSESKRRPSFTFGRKNSDVPSEKRSSRRFSFLPGSFSISNMAGGKKDGGYDSDRPESRRNSMQRDRRPSKGMAFGRGESPAASMETSNSTIPLHFDEDREATRAQRRSQQVVPQHIRQDSRYEKALPQVPGGMATPPLERKRYRDDGYGNNALDSSGQQDPVERYYTPQESLDRRFPQSSPQPRQEPNPNALRYQQPDFEAGSFNQTEPLDTRSQQQQQQQQQPQMRPQHRKFGDAYDNGHAGSSSGARRVMDFFRRRGKRPEPGLGARLPE</sequence>
<dbReference type="PROSITE" id="PS00107">
    <property type="entry name" value="PROTEIN_KINASE_ATP"/>
    <property type="match status" value="1"/>
</dbReference>
<dbReference type="VEuPathDB" id="FungiDB:BTJ68_06737"/>
<dbReference type="AlphaFoldDB" id="A0A1Z5TDV6"/>
<feature type="compositionally biased region" description="Low complexity" evidence="11">
    <location>
        <begin position="797"/>
        <end position="811"/>
    </location>
</feature>
<evidence type="ECO:0000256" key="10">
    <source>
        <dbReference type="PROSITE-ProRule" id="PRU10141"/>
    </source>
</evidence>
<keyword evidence="3" id="KW-0597">Phosphoprotein</keyword>
<feature type="compositionally biased region" description="Polar residues" evidence="11">
    <location>
        <begin position="734"/>
        <end position="750"/>
    </location>
</feature>
<feature type="compositionally biased region" description="Polar residues" evidence="11">
    <location>
        <begin position="1080"/>
        <end position="1091"/>
    </location>
</feature>
<proteinExistence type="predicted"/>
<dbReference type="EC" id="2.7.11.1" evidence="1"/>
<dbReference type="EMBL" id="MUNK01000062">
    <property type="protein sequence ID" value="OTA34212.1"/>
    <property type="molecule type" value="Genomic_DNA"/>
</dbReference>
<evidence type="ECO:0000256" key="4">
    <source>
        <dbReference type="ARBA" id="ARBA00022679"/>
    </source>
</evidence>
<dbReference type="FunFam" id="1.10.510.10:FF:000397">
    <property type="entry name" value="Serine/threonine-protein kinase KIN4"/>
    <property type="match status" value="1"/>
</dbReference>
<dbReference type="GO" id="GO:0035556">
    <property type="term" value="P:intracellular signal transduction"/>
    <property type="evidence" value="ECO:0007669"/>
    <property type="project" value="TreeGrafter"/>
</dbReference>
<keyword evidence="6" id="KW-0418">Kinase</keyword>
<dbReference type="InterPro" id="IPR017441">
    <property type="entry name" value="Protein_kinase_ATP_BS"/>
</dbReference>
<feature type="domain" description="Protein kinase" evidence="12">
    <location>
        <begin position="259"/>
        <end position="553"/>
    </location>
</feature>
<dbReference type="Proteomes" id="UP000194280">
    <property type="component" value="Unassembled WGS sequence"/>
</dbReference>
<feature type="compositionally biased region" description="Polar residues" evidence="11">
    <location>
        <begin position="1054"/>
        <end position="1065"/>
    </location>
</feature>
<feature type="compositionally biased region" description="Low complexity" evidence="11">
    <location>
        <begin position="66"/>
        <end position="77"/>
    </location>
</feature>
<comment type="caution">
    <text evidence="13">The sequence shown here is derived from an EMBL/GenBank/DDBJ whole genome shotgun (WGS) entry which is preliminary data.</text>
</comment>
<keyword evidence="2" id="KW-0723">Serine/threonine-protein kinase</keyword>
<feature type="region of interest" description="Disordered" evidence="11">
    <location>
        <begin position="1"/>
        <end position="249"/>
    </location>
</feature>
<feature type="compositionally biased region" description="Basic and acidic residues" evidence="11">
    <location>
        <begin position="240"/>
        <end position="249"/>
    </location>
</feature>
<dbReference type="InterPro" id="IPR011009">
    <property type="entry name" value="Kinase-like_dom_sf"/>
</dbReference>
<evidence type="ECO:0000313" key="13">
    <source>
        <dbReference type="EMBL" id="OTA34212.1"/>
    </source>
</evidence>
<dbReference type="InParanoid" id="A0A1Z5TDV6"/>
<evidence type="ECO:0000256" key="8">
    <source>
        <dbReference type="ARBA" id="ARBA00047899"/>
    </source>
</evidence>
<feature type="compositionally biased region" description="Basic and acidic residues" evidence="11">
    <location>
        <begin position="971"/>
        <end position="980"/>
    </location>
</feature>
<evidence type="ECO:0000256" key="5">
    <source>
        <dbReference type="ARBA" id="ARBA00022741"/>
    </source>
</evidence>
<keyword evidence="5 10" id="KW-0547">Nucleotide-binding</keyword>
<dbReference type="GO" id="GO:0000011">
    <property type="term" value="P:vacuole inheritance"/>
    <property type="evidence" value="ECO:0007669"/>
    <property type="project" value="UniProtKB-ARBA"/>
</dbReference>
<dbReference type="FunFam" id="3.30.200.20:FF:000042">
    <property type="entry name" value="Aurora kinase A"/>
    <property type="match status" value="1"/>
</dbReference>
<feature type="compositionally biased region" description="Polar residues" evidence="11">
    <location>
        <begin position="227"/>
        <end position="239"/>
    </location>
</feature>
<feature type="binding site" evidence="10">
    <location>
        <position position="292"/>
    </location>
    <ligand>
        <name>ATP</name>
        <dbReference type="ChEBI" id="CHEBI:30616"/>
    </ligand>
</feature>
<dbReference type="GO" id="GO:0045033">
    <property type="term" value="P:peroxisome inheritance"/>
    <property type="evidence" value="ECO:0007669"/>
    <property type="project" value="UniProtKB-ARBA"/>
</dbReference>
<dbReference type="InterPro" id="IPR008271">
    <property type="entry name" value="Ser/Thr_kinase_AS"/>
</dbReference>
<evidence type="ECO:0000256" key="2">
    <source>
        <dbReference type="ARBA" id="ARBA00022527"/>
    </source>
</evidence>
<feature type="compositionally biased region" description="Basic and acidic residues" evidence="11">
    <location>
        <begin position="892"/>
        <end position="901"/>
    </location>
</feature>
<organism evidence="13 14">
    <name type="scientific">Hortaea werneckii EXF-2000</name>
    <dbReference type="NCBI Taxonomy" id="1157616"/>
    <lineage>
        <taxon>Eukaryota</taxon>
        <taxon>Fungi</taxon>
        <taxon>Dikarya</taxon>
        <taxon>Ascomycota</taxon>
        <taxon>Pezizomycotina</taxon>
        <taxon>Dothideomycetes</taxon>
        <taxon>Dothideomycetidae</taxon>
        <taxon>Mycosphaerellales</taxon>
        <taxon>Teratosphaeriaceae</taxon>
        <taxon>Hortaea</taxon>
    </lineage>
</organism>